<accession>A0ABY7ST58</accession>
<evidence type="ECO:0000313" key="4">
    <source>
        <dbReference type="Proteomes" id="UP001218412"/>
    </source>
</evidence>
<evidence type="ECO:0008006" key="5">
    <source>
        <dbReference type="Google" id="ProtNLM"/>
    </source>
</evidence>
<gene>
    <name evidence="3" type="ORF">JHW45_13420</name>
</gene>
<keyword evidence="4" id="KW-1185">Reference proteome</keyword>
<proteinExistence type="predicted"/>
<dbReference type="Proteomes" id="UP001218412">
    <property type="component" value="Chromosome"/>
</dbReference>
<dbReference type="EMBL" id="CP067134">
    <property type="protein sequence ID" value="WCR10059.1"/>
    <property type="molecule type" value="Genomic_DNA"/>
</dbReference>
<organism evidence="3 4">
    <name type="scientific">Paracoccus stylophorae</name>
    <dbReference type="NCBI Taxonomy" id="659350"/>
    <lineage>
        <taxon>Bacteria</taxon>
        <taxon>Pseudomonadati</taxon>
        <taxon>Pseudomonadota</taxon>
        <taxon>Alphaproteobacteria</taxon>
        <taxon>Rhodobacterales</taxon>
        <taxon>Paracoccaceae</taxon>
        <taxon>Paracoccus</taxon>
    </lineage>
</organism>
<name>A0ABY7ST58_9RHOB</name>
<evidence type="ECO:0000256" key="2">
    <source>
        <dbReference type="SAM" id="SignalP"/>
    </source>
</evidence>
<dbReference type="RefSeq" id="WP_272858119.1">
    <property type="nucleotide sequence ID" value="NZ_CP067134.1"/>
</dbReference>
<reference evidence="3 4" key="1">
    <citation type="submission" date="2021-01" db="EMBL/GenBank/DDBJ databases">
        <title>Biogeographic distribution of Paracoccus.</title>
        <authorList>
            <person name="Hollensteiner J."/>
            <person name="Leineberger J."/>
            <person name="Brinkhoff T."/>
            <person name="Daniel R."/>
        </authorList>
    </citation>
    <scope>NUCLEOTIDE SEQUENCE [LARGE SCALE GENOMIC DNA]</scope>
    <source>
        <strain evidence="3 4">LMG25392</strain>
    </source>
</reference>
<sequence length="146" mass="14101">MKINILAISAVTGMAFGGAAFGQTMIGGQEITSGDLAAVTAHCEMLAAGGATTDVAPGNTGNPDTTGLEANADASDLGDASNEDVVAGNEGNPNAGESDANEAADGMVGETDVAADGNSGNVDAEAEVATLNLQDITLADCEAAGL</sequence>
<keyword evidence="2" id="KW-0732">Signal</keyword>
<evidence type="ECO:0000256" key="1">
    <source>
        <dbReference type="SAM" id="MobiDB-lite"/>
    </source>
</evidence>
<feature type="chain" id="PRO_5046094273" description="Pentapeptide repeat-containing protein" evidence="2">
    <location>
        <begin position="23"/>
        <end position="146"/>
    </location>
</feature>
<protein>
    <recommendedName>
        <fullName evidence="5">Pentapeptide repeat-containing protein</fullName>
    </recommendedName>
</protein>
<feature type="signal peptide" evidence="2">
    <location>
        <begin position="1"/>
        <end position="22"/>
    </location>
</feature>
<evidence type="ECO:0000313" key="3">
    <source>
        <dbReference type="EMBL" id="WCR10059.1"/>
    </source>
</evidence>
<feature type="region of interest" description="Disordered" evidence="1">
    <location>
        <begin position="50"/>
        <end position="120"/>
    </location>
</feature>